<reference evidence="2 3" key="1">
    <citation type="submission" date="2024-01" db="EMBL/GenBank/DDBJ databases">
        <title>The complete chloroplast genome sequence of Lithospermum erythrorhizon: insights into the phylogenetic relationship among Boraginaceae species and the maternal lineages of purple gromwells.</title>
        <authorList>
            <person name="Okada T."/>
            <person name="Watanabe K."/>
        </authorList>
    </citation>
    <scope>NUCLEOTIDE SEQUENCE [LARGE SCALE GENOMIC DNA]</scope>
</reference>
<name>A0AAV3QGF1_LITER</name>
<gene>
    <name evidence="2" type="ORF">LIER_18645</name>
</gene>
<accession>A0AAV3QGF1</accession>
<dbReference type="AlphaFoldDB" id="A0AAV3QGF1"/>
<protein>
    <submittedName>
        <fullName evidence="2">Uncharacterized protein</fullName>
    </submittedName>
</protein>
<evidence type="ECO:0000313" key="2">
    <source>
        <dbReference type="EMBL" id="GAA0162585.1"/>
    </source>
</evidence>
<proteinExistence type="predicted"/>
<organism evidence="2 3">
    <name type="scientific">Lithospermum erythrorhizon</name>
    <name type="common">Purple gromwell</name>
    <name type="synonym">Lithospermum officinale var. erythrorhizon</name>
    <dbReference type="NCBI Taxonomy" id="34254"/>
    <lineage>
        <taxon>Eukaryota</taxon>
        <taxon>Viridiplantae</taxon>
        <taxon>Streptophyta</taxon>
        <taxon>Embryophyta</taxon>
        <taxon>Tracheophyta</taxon>
        <taxon>Spermatophyta</taxon>
        <taxon>Magnoliopsida</taxon>
        <taxon>eudicotyledons</taxon>
        <taxon>Gunneridae</taxon>
        <taxon>Pentapetalae</taxon>
        <taxon>asterids</taxon>
        <taxon>lamiids</taxon>
        <taxon>Boraginales</taxon>
        <taxon>Boraginaceae</taxon>
        <taxon>Boraginoideae</taxon>
        <taxon>Lithospermeae</taxon>
        <taxon>Lithospermum</taxon>
    </lineage>
</organism>
<keyword evidence="3" id="KW-1185">Reference proteome</keyword>
<dbReference type="EMBL" id="BAABME010004499">
    <property type="protein sequence ID" value="GAA0162585.1"/>
    <property type="molecule type" value="Genomic_DNA"/>
</dbReference>
<evidence type="ECO:0000256" key="1">
    <source>
        <dbReference type="SAM" id="MobiDB-lite"/>
    </source>
</evidence>
<comment type="caution">
    <text evidence="2">The sequence shown here is derived from an EMBL/GenBank/DDBJ whole genome shotgun (WGS) entry which is preliminary data.</text>
</comment>
<feature type="compositionally biased region" description="Polar residues" evidence="1">
    <location>
        <begin position="56"/>
        <end position="67"/>
    </location>
</feature>
<dbReference type="Proteomes" id="UP001454036">
    <property type="component" value="Unassembled WGS sequence"/>
</dbReference>
<sequence length="131" mass="14763">MNDCAFEYTETQNLEDFRDVHDIREPGLVSEQQTEQPLEEQLPADLSSGVEFVKQPTSVGVDGSTNDSGDDARVANKCPPKKQWNIPSGEWRCRRRSALEDNSTWSLVQLPEGHANLLLGEFWDAILVTLF</sequence>
<feature type="region of interest" description="Disordered" evidence="1">
    <location>
        <begin position="56"/>
        <end position="80"/>
    </location>
</feature>
<evidence type="ECO:0000313" key="3">
    <source>
        <dbReference type="Proteomes" id="UP001454036"/>
    </source>
</evidence>